<organism evidence="1 2">
    <name type="scientific">Rubrivivax rivuli</name>
    <dbReference type="NCBI Taxonomy" id="1862385"/>
    <lineage>
        <taxon>Bacteria</taxon>
        <taxon>Pseudomonadati</taxon>
        <taxon>Pseudomonadota</taxon>
        <taxon>Betaproteobacteria</taxon>
        <taxon>Burkholderiales</taxon>
        <taxon>Sphaerotilaceae</taxon>
        <taxon>Rubrivivax</taxon>
    </lineage>
</organism>
<dbReference type="EMBL" id="SACR01000002">
    <property type="protein sequence ID" value="RVU47748.1"/>
    <property type="molecule type" value="Genomic_DNA"/>
</dbReference>
<protein>
    <recommendedName>
        <fullName evidence="3">UDP-N-acetylmuramate--alanine ligase</fullName>
    </recommendedName>
</protein>
<gene>
    <name evidence="1" type="ORF">EOE66_08455</name>
</gene>
<sequence length="205" mass="22207">MSATEEIAAAAARLVVEEGMEYAAAKRKAGRDFGARAELPTNEEVEDAVREHIEIFCAETQPAELRALREAALPWMQRLAEFRPHLSGAVWRGTATRLSTIHLDLYCDDPKAAEIMLINAGVDYDSGSIDRPGGRGGEPLHVLRLSAPNRALGEPVTLHLILHDTDDQRGALKPDARGRSWRGDLAALQKLLAREDAALAGGEAA</sequence>
<evidence type="ECO:0000313" key="2">
    <source>
        <dbReference type="Proteomes" id="UP000285575"/>
    </source>
</evidence>
<evidence type="ECO:0000313" key="1">
    <source>
        <dbReference type="EMBL" id="RVU47748.1"/>
    </source>
</evidence>
<dbReference type="RefSeq" id="WP_128228208.1">
    <property type="nucleotide sequence ID" value="NZ_SACR01000002.1"/>
</dbReference>
<name>A0A437RLR3_9BURK</name>
<dbReference type="Proteomes" id="UP000285575">
    <property type="component" value="Unassembled WGS sequence"/>
</dbReference>
<reference evidence="1 2" key="1">
    <citation type="submission" date="2019-01" db="EMBL/GenBank/DDBJ databases">
        <authorList>
            <person name="Chen W.-M."/>
        </authorList>
    </citation>
    <scope>NUCLEOTIDE SEQUENCE [LARGE SCALE GENOMIC DNA]</scope>
    <source>
        <strain evidence="1 2">KYPY4</strain>
    </source>
</reference>
<dbReference type="OrthoDB" id="9157371at2"/>
<dbReference type="AlphaFoldDB" id="A0A437RLR3"/>
<keyword evidence="2" id="KW-1185">Reference proteome</keyword>
<evidence type="ECO:0008006" key="3">
    <source>
        <dbReference type="Google" id="ProtNLM"/>
    </source>
</evidence>
<proteinExistence type="predicted"/>
<accession>A0A437RLR3</accession>
<comment type="caution">
    <text evidence="1">The sequence shown here is derived from an EMBL/GenBank/DDBJ whole genome shotgun (WGS) entry which is preliminary data.</text>
</comment>